<evidence type="ECO:0000256" key="1">
    <source>
        <dbReference type="ARBA" id="ARBA00022443"/>
    </source>
</evidence>
<proteinExistence type="predicted"/>
<organism evidence="5 6">
    <name type="scientific">Desmophyllum pertusum</name>
    <dbReference type="NCBI Taxonomy" id="174260"/>
    <lineage>
        <taxon>Eukaryota</taxon>
        <taxon>Metazoa</taxon>
        <taxon>Cnidaria</taxon>
        <taxon>Anthozoa</taxon>
        <taxon>Hexacorallia</taxon>
        <taxon>Scleractinia</taxon>
        <taxon>Caryophylliina</taxon>
        <taxon>Caryophylliidae</taxon>
        <taxon>Desmophyllum</taxon>
    </lineage>
</organism>
<feature type="region of interest" description="Disordered" evidence="3">
    <location>
        <begin position="96"/>
        <end position="118"/>
    </location>
</feature>
<dbReference type="PANTHER" id="PTHR10654">
    <property type="entry name" value="CAS SCAFFOLDING PROTEIN"/>
    <property type="match status" value="1"/>
</dbReference>
<dbReference type="InterPro" id="IPR001452">
    <property type="entry name" value="SH3_domain"/>
</dbReference>
<dbReference type="PROSITE" id="PS50002">
    <property type="entry name" value="SH3"/>
    <property type="match status" value="1"/>
</dbReference>
<gene>
    <name evidence="5" type="primary">NEDD9_2</name>
    <name evidence="5" type="ORF">OS493_001643</name>
</gene>
<dbReference type="FunFam" id="2.30.30.40:FF:000009">
    <property type="entry name" value="Breast cancer anti-estrogen resistance 1"/>
    <property type="match status" value="1"/>
</dbReference>
<evidence type="ECO:0000259" key="4">
    <source>
        <dbReference type="PROSITE" id="PS50002"/>
    </source>
</evidence>
<dbReference type="OrthoDB" id="5983572at2759"/>
<feature type="domain" description="SH3" evidence="4">
    <location>
        <begin position="4"/>
        <end position="66"/>
    </location>
</feature>
<dbReference type="Pfam" id="PF00018">
    <property type="entry name" value="SH3_1"/>
    <property type="match status" value="1"/>
</dbReference>
<dbReference type="PANTHER" id="PTHR10654:SF18">
    <property type="entry name" value="IP17195P"/>
    <property type="match status" value="1"/>
</dbReference>
<evidence type="ECO:0000313" key="5">
    <source>
        <dbReference type="EMBL" id="KAJ7381495.1"/>
    </source>
</evidence>
<dbReference type="CDD" id="cd11844">
    <property type="entry name" value="SH3_CAS"/>
    <property type="match status" value="1"/>
</dbReference>
<dbReference type="PRINTS" id="PR00452">
    <property type="entry name" value="SH3DOMAIN"/>
</dbReference>
<name>A0A9X0CZQ0_9CNID</name>
<evidence type="ECO:0000256" key="2">
    <source>
        <dbReference type="PROSITE-ProRule" id="PRU00192"/>
    </source>
</evidence>
<keyword evidence="6" id="KW-1185">Reference proteome</keyword>
<comment type="caution">
    <text evidence="5">The sequence shown here is derived from an EMBL/GenBank/DDBJ whole genome shotgun (WGS) entry which is preliminary data.</text>
</comment>
<dbReference type="GO" id="GO:0005886">
    <property type="term" value="C:plasma membrane"/>
    <property type="evidence" value="ECO:0007669"/>
    <property type="project" value="TreeGrafter"/>
</dbReference>
<dbReference type="GO" id="GO:0007169">
    <property type="term" value="P:cell surface receptor protein tyrosine kinase signaling pathway"/>
    <property type="evidence" value="ECO:0007669"/>
    <property type="project" value="TreeGrafter"/>
</dbReference>
<evidence type="ECO:0000313" key="6">
    <source>
        <dbReference type="Proteomes" id="UP001163046"/>
    </source>
</evidence>
<sequence>MSTAPAILAKALFDNLADAPDELSFRKGDVITVLEQDVDGLIGWWLCSLHGRQGIAPGNRLQEIKRRLEGHTSPQTSKSTECFSFEDIDYDVPRSDEVGDDYAIPRGTTSPDYDVPNANRPEPGYVYSSSKELQQEFNYLTGNNSLSDEINNRQSGIENVVDNQEICADMYDIPIAPLEDDLPQEVYDMPRNAVDKEHSGVEMFTDQSTDLSLDININHSAGGMCNIPDQGILSGESESKQQALQVNEEPEIYSEIYDVSSCTRS</sequence>
<protein>
    <submittedName>
        <fullName evidence="5">Breast cancer anti-estrogen resistance</fullName>
    </submittedName>
</protein>
<dbReference type="GO" id="GO:0005737">
    <property type="term" value="C:cytoplasm"/>
    <property type="evidence" value="ECO:0007669"/>
    <property type="project" value="TreeGrafter"/>
</dbReference>
<dbReference type="AlphaFoldDB" id="A0A9X0CZQ0"/>
<dbReference type="EMBL" id="MU826350">
    <property type="protein sequence ID" value="KAJ7381495.1"/>
    <property type="molecule type" value="Genomic_DNA"/>
</dbReference>
<dbReference type="InterPro" id="IPR036028">
    <property type="entry name" value="SH3-like_dom_sf"/>
</dbReference>
<dbReference type="GO" id="GO:0016477">
    <property type="term" value="P:cell migration"/>
    <property type="evidence" value="ECO:0007669"/>
    <property type="project" value="TreeGrafter"/>
</dbReference>
<dbReference type="Gene3D" id="2.30.30.40">
    <property type="entry name" value="SH3 Domains"/>
    <property type="match status" value="1"/>
</dbReference>
<dbReference type="Proteomes" id="UP001163046">
    <property type="component" value="Unassembled WGS sequence"/>
</dbReference>
<accession>A0A9X0CZQ0</accession>
<dbReference type="SUPFAM" id="SSF50044">
    <property type="entry name" value="SH3-domain"/>
    <property type="match status" value="1"/>
</dbReference>
<dbReference type="SMART" id="SM00326">
    <property type="entry name" value="SH3"/>
    <property type="match status" value="1"/>
</dbReference>
<evidence type="ECO:0000256" key="3">
    <source>
        <dbReference type="SAM" id="MobiDB-lite"/>
    </source>
</evidence>
<keyword evidence="1 2" id="KW-0728">SH3 domain</keyword>
<reference evidence="5" key="1">
    <citation type="submission" date="2023-01" db="EMBL/GenBank/DDBJ databases">
        <title>Genome assembly of the deep-sea coral Lophelia pertusa.</title>
        <authorList>
            <person name="Herrera S."/>
            <person name="Cordes E."/>
        </authorList>
    </citation>
    <scope>NUCLEOTIDE SEQUENCE</scope>
    <source>
        <strain evidence="5">USNM1676648</strain>
        <tissue evidence="5">Polyp</tissue>
    </source>
</reference>
<dbReference type="InterPro" id="IPR037362">
    <property type="entry name" value="CAS_fam"/>
</dbReference>